<dbReference type="WBParaSite" id="L893_g19656.t1">
    <property type="protein sequence ID" value="L893_g19656.t1"/>
    <property type="gene ID" value="L893_g19656"/>
</dbReference>
<protein>
    <submittedName>
        <fullName evidence="2">FTH domain-containing protein</fullName>
    </submittedName>
</protein>
<dbReference type="AlphaFoldDB" id="A0A1I7YTU1"/>
<accession>A0A1I7YTU1</accession>
<name>A0A1I7YTU1_9BILA</name>
<sequence>MVAESQKWRINKVFVSCEEADVGNTASYQNALTEQVVQAFETALKKQASPITLLLDQYPMERYPLVERLLSVLPRVANIEYRNHWVPTEVLQKSINRGILQRFSCTFSKEILDILPQILEMKHFKRLAVRKNPAQEEDWATFEEILQISDMDVQLGDEIIASRP</sequence>
<proteinExistence type="predicted"/>
<reference evidence="2" key="1">
    <citation type="submission" date="2016-11" db="UniProtKB">
        <authorList>
            <consortium name="WormBaseParasite"/>
        </authorList>
    </citation>
    <scope>IDENTIFICATION</scope>
</reference>
<dbReference type="Proteomes" id="UP000095287">
    <property type="component" value="Unplaced"/>
</dbReference>
<organism evidence="1 2">
    <name type="scientific">Steinernema glaseri</name>
    <dbReference type="NCBI Taxonomy" id="37863"/>
    <lineage>
        <taxon>Eukaryota</taxon>
        <taxon>Metazoa</taxon>
        <taxon>Ecdysozoa</taxon>
        <taxon>Nematoda</taxon>
        <taxon>Chromadorea</taxon>
        <taxon>Rhabditida</taxon>
        <taxon>Tylenchina</taxon>
        <taxon>Panagrolaimomorpha</taxon>
        <taxon>Strongyloidoidea</taxon>
        <taxon>Steinernematidae</taxon>
        <taxon>Steinernema</taxon>
    </lineage>
</organism>
<evidence type="ECO:0000313" key="1">
    <source>
        <dbReference type="Proteomes" id="UP000095287"/>
    </source>
</evidence>
<evidence type="ECO:0000313" key="2">
    <source>
        <dbReference type="WBParaSite" id="L893_g19656.t1"/>
    </source>
</evidence>
<keyword evidence="1" id="KW-1185">Reference proteome</keyword>